<evidence type="ECO:0000256" key="4">
    <source>
        <dbReference type="ARBA" id="ARBA00022737"/>
    </source>
</evidence>
<dbReference type="OrthoDB" id="6252479at2759"/>
<evidence type="ECO:0000256" key="5">
    <source>
        <dbReference type="ARBA" id="ARBA00022837"/>
    </source>
</evidence>
<keyword evidence="2" id="KW-0245">EGF-like domain</keyword>
<evidence type="ECO:0000256" key="11">
    <source>
        <dbReference type="PROSITE-ProRule" id="PRU00043"/>
    </source>
</evidence>
<dbReference type="PANTHER" id="PTHR24025">
    <property type="entry name" value="DESMOGLEIN FAMILY MEMBER"/>
    <property type="match status" value="1"/>
</dbReference>
<accession>V8NVT8</accession>
<dbReference type="InterPro" id="IPR050971">
    <property type="entry name" value="Cadherin-domain_protein"/>
</dbReference>
<dbReference type="FunFam" id="2.60.40.60:FF:000064">
    <property type="entry name" value="FAT atypical cadherin 1"/>
    <property type="match status" value="1"/>
</dbReference>
<dbReference type="Proteomes" id="UP000018936">
    <property type="component" value="Unassembled WGS sequence"/>
</dbReference>
<dbReference type="PRINTS" id="PR00205">
    <property type="entry name" value="CADHERIN"/>
</dbReference>
<dbReference type="FunFam" id="2.60.40.60:FF:000161">
    <property type="entry name" value="FAT atypical cadherin 1"/>
    <property type="match status" value="1"/>
</dbReference>
<evidence type="ECO:0000256" key="12">
    <source>
        <dbReference type="SAM" id="SignalP"/>
    </source>
</evidence>
<dbReference type="FunFam" id="2.60.40.60:FF:000066">
    <property type="entry name" value="FAT atypical cadherin 1"/>
    <property type="match status" value="1"/>
</dbReference>
<dbReference type="Pfam" id="PF00028">
    <property type="entry name" value="Cadherin"/>
    <property type="match status" value="6"/>
</dbReference>
<dbReference type="GO" id="GO:0005509">
    <property type="term" value="F:calcium ion binding"/>
    <property type="evidence" value="ECO:0007669"/>
    <property type="project" value="UniProtKB-UniRule"/>
</dbReference>
<dbReference type="InterPro" id="IPR015919">
    <property type="entry name" value="Cadherin-like_sf"/>
</dbReference>
<dbReference type="AlphaFoldDB" id="V8NVT8"/>
<dbReference type="FunFam" id="2.60.40.60:FF:000039">
    <property type="entry name" value="FAT atypical cadherin 3"/>
    <property type="match status" value="1"/>
</dbReference>
<dbReference type="FunFam" id="2.60.40.60:FF:000075">
    <property type="entry name" value="FAT atypical cadherin 1"/>
    <property type="match status" value="1"/>
</dbReference>
<evidence type="ECO:0000256" key="1">
    <source>
        <dbReference type="ARBA" id="ARBA00004167"/>
    </source>
</evidence>
<sequence>MESHLTMLLLLSLLLLVQDFEQCEGTLRQYHALPMQFTQVDYSATIYENSAAKTYVGHPVKMGIYITSSLWDIKYKIISGDSENLFKAEEYVLGDFCFLRIRTKGGNTAILNREVKDHYTLIVKAIEKNTNSEALTNVRVQVLDTNDLRPLFSPTSYSVSLSENTAIRTSIAKVSATDADIGTNGEFYYSFKERTDMFAIHPTSGVVILTGRLDYSETKVYELEILAADRGMKLYGSSGISSMARLTIHIEQANEHAPVITALALTPSEVDKDPAYAIITVEDKDHGLNGEVASLSIVAGDLLQQFKAVRTFPGGKEYKIKAVGSVEWESQPFGFNLTLQAKDKGNPPKFSSVKAIHLPSPQFRSGVVQFERVVYRAEISEFAPLNTPVVMVKALPTYPYIKYLFVNAPSKTPFSLNPDTGLITTIDAIKAQRAPHFEFDIMTSDRKASTKVFIKVIDVNTHPPEFTQTSYKASFNENVPIGTSVMSVSAKDLDEGENGYVTYSIANINPVPFEINHFTGVLTTSEIMDYELMPRIYKLRIRASDWGTPYRREVEVPVTIALNNLNDNTPLFEKINCEGTISRELGVGEQITTVSAIDADELQLVQYQIESGNELDLFSLNPNSGVLFLKQSLGDGLSSKTSFHSLKITATDGENFATPLFINITVVTSRKPVSLQCEETGVAKMLAEKLLQANKLHGRVEVEDTFFDTHTMNLHAPQFESSLPRSIEVKEDKPVDSTIIFLNATDLDTGFNGKLIYSISGGNNDSSFIVGMETGMLKILSPLDREVRDKYTLNITVYDLGIPQKSNWRLLNIRVLDANDNPPEFLQDSYFIDISENKELNTEIIQIEAIDKDLGTNGEVRYSLLTDTNKFSIDSVTGIVKVSGLLDREVQAVYFLKIEARDQAKESPQLSSTVLLKVSLEDVNDNPPKFVPANYRVKIREDLPEGTIVMWLETYDPDLGQASQVRYTLLDGGNGSFDVDKLSGAIRIVQGLDFERKQVYNLTVRAKDKGKPISLSSTCYVEIEIVDVNENLQPPRFSNFVDKSFVSEDVPVGTSVMTVSAYDEDTGRDGEIRYSIRDGSGVGIFRIDEEKGKKLPCSKCFEKTSHF</sequence>
<dbReference type="SMART" id="SM00112">
    <property type="entry name" value="CA"/>
    <property type="match status" value="8"/>
</dbReference>
<protein>
    <submittedName>
        <fullName evidence="14">Protocadherin Fat 1</fullName>
    </submittedName>
</protein>
<keyword evidence="8" id="KW-0472">Membrane</keyword>
<comment type="subcellular location">
    <subcellularLocation>
        <location evidence="1">Membrane</location>
        <topology evidence="1">Single-pass membrane protein</topology>
    </subcellularLocation>
</comment>
<evidence type="ECO:0000256" key="8">
    <source>
        <dbReference type="ARBA" id="ARBA00023136"/>
    </source>
</evidence>
<feature type="non-terminal residue" evidence="14">
    <location>
        <position position="1"/>
    </location>
</feature>
<evidence type="ECO:0000313" key="15">
    <source>
        <dbReference type="Proteomes" id="UP000018936"/>
    </source>
</evidence>
<evidence type="ECO:0000256" key="2">
    <source>
        <dbReference type="ARBA" id="ARBA00022536"/>
    </source>
</evidence>
<dbReference type="EMBL" id="AZIM01001584">
    <property type="protein sequence ID" value="ETE66359.1"/>
    <property type="molecule type" value="Genomic_DNA"/>
</dbReference>
<keyword evidence="6" id="KW-0130">Cell adhesion</keyword>
<dbReference type="GO" id="GO:0005911">
    <property type="term" value="C:cell-cell junction"/>
    <property type="evidence" value="ECO:0007669"/>
    <property type="project" value="TreeGrafter"/>
</dbReference>
<dbReference type="GO" id="GO:0007156">
    <property type="term" value="P:homophilic cell adhesion via plasma membrane adhesion molecules"/>
    <property type="evidence" value="ECO:0007669"/>
    <property type="project" value="InterPro"/>
</dbReference>
<evidence type="ECO:0000256" key="7">
    <source>
        <dbReference type="ARBA" id="ARBA00022989"/>
    </source>
</evidence>
<evidence type="ECO:0000256" key="9">
    <source>
        <dbReference type="ARBA" id="ARBA00023157"/>
    </source>
</evidence>
<keyword evidence="9" id="KW-1015">Disulfide bond</keyword>
<feature type="domain" description="Cadherin" evidence="13">
    <location>
        <begin position="371"/>
        <end position="466"/>
    </location>
</feature>
<feature type="domain" description="Cadherin" evidence="13">
    <location>
        <begin position="467"/>
        <end position="572"/>
    </location>
</feature>
<feature type="chain" id="PRO_5004771074" evidence="12">
    <location>
        <begin position="26"/>
        <end position="1107"/>
    </location>
</feature>
<evidence type="ECO:0000256" key="10">
    <source>
        <dbReference type="ARBA" id="ARBA00023180"/>
    </source>
</evidence>
<feature type="domain" description="Cadherin" evidence="13">
    <location>
        <begin position="153"/>
        <end position="260"/>
    </location>
</feature>
<comment type="caution">
    <text evidence="14">The sequence shown here is derived from an EMBL/GenBank/DDBJ whole genome shotgun (WGS) entry which is preliminary data.</text>
</comment>
<feature type="signal peptide" evidence="12">
    <location>
        <begin position="1"/>
        <end position="25"/>
    </location>
</feature>
<feature type="domain" description="Cadherin" evidence="13">
    <location>
        <begin position="38"/>
        <end position="152"/>
    </location>
</feature>
<keyword evidence="4" id="KW-0677">Repeat</keyword>
<evidence type="ECO:0000256" key="3">
    <source>
        <dbReference type="ARBA" id="ARBA00022692"/>
    </source>
</evidence>
<evidence type="ECO:0000259" key="13">
    <source>
        <dbReference type="PROSITE" id="PS50268"/>
    </source>
</evidence>
<name>V8NVT8_OPHHA</name>
<evidence type="ECO:0000256" key="6">
    <source>
        <dbReference type="ARBA" id="ARBA00022889"/>
    </source>
</evidence>
<dbReference type="PANTHER" id="PTHR24025:SF25">
    <property type="entry name" value="FAT ATYPICAL CADHERIN 1"/>
    <property type="match status" value="1"/>
</dbReference>
<dbReference type="FunFam" id="2.60.40.60:FF:000067">
    <property type="entry name" value="FAT atypical cadherin 1"/>
    <property type="match status" value="1"/>
</dbReference>
<feature type="domain" description="Cadherin" evidence="13">
    <location>
        <begin position="580"/>
        <end position="674"/>
    </location>
</feature>
<dbReference type="FunFam" id="2.60.40.60:FF:000079">
    <property type="entry name" value="FAT atypical cadherin 1"/>
    <property type="match status" value="1"/>
</dbReference>
<feature type="domain" description="Cadherin" evidence="13">
    <location>
        <begin position="1046"/>
        <end position="1092"/>
    </location>
</feature>
<reference evidence="14 15" key="1">
    <citation type="journal article" date="2013" name="Proc. Natl. Acad. Sci. U.S.A.">
        <title>The king cobra genome reveals dynamic gene evolution and adaptation in the snake venom system.</title>
        <authorList>
            <person name="Vonk F.J."/>
            <person name="Casewell N.R."/>
            <person name="Henkel C.V."/>
            <person name="Heimberg A.M."/>
            <person name="Jansen H.J."/>
            <person name="McCleary R.J."/>
            <person name="Kerkkamp H.M."/>
            <person name="Vos R.A."/>
            <person name="Guerreiro I."/>
            <person name="Calvete J.J."/>
            <person name="Wuster W."/>
            <person name="Woods A.E."/>
            <person name="Logan J.M."/>
            <person name="Harrison R.A."/>
            <person name="Castoe T.A."/>
            <person name="de Koning A.P."/>
            <person name="Pollock D.D."/>
            <person name="Yandell M."/>
            <person name="Calderon D."/>
            <person name="Renjifo C."/>
            <person name="Currier R.B."/>
            <person name="Salgado D."/>
            <person name="Pla D."/>
            <person name="Sanz L."/>
            <person name="Hyder A.S."/>
            <person name="Ribeiro J.M."/>
            <person name="Arntzen J.W."/>
            <person name="van den Thillart G.E."/>
            <person name="Boetzer M."/>
            <person name="Pirovano W."/>
            <person name="Dirks R.P."/>
            <person name="Spaink H.P."/>
            <person name="Duboule D."/>
            <person name="McGlinn E."/>
            <person name="Kini R.M."/>
            <person name="Richardson M.K."/>
        </authorList>
    </citation>
    <scope>NUCLEOTIDE SEQUENCE</scope>
    <source>
        <tissue evidence="14">Blood</tissue>
    </source>
</reference>
<gene>
    <name evidence="14" type="primary">FAT1</name>
    <name evidence="14" type="ORF">L345_07861</name>
</gene>
<dbReference type="FunFam" id="2.60.40.60:FF:000015">
    <property type="entry name" value="FAT atypical cadherin 1"/>
    <property type="match status" value="1"/>
</dbReference>
<dbReference type="PROSITE" id="PS50268">
    <property type="entry name" value="CADHERIN_2"/>
    <property type="match status" value="9"/>
</dbReference>
<dbReference type="Gene3D" id="2.60.40.60">
    <property type="entry name" value="Cadherins"/>
    <property type="match status" value="9"/>
</dbReference>
<dbReference type="SUPFAM" id="SSF49313">
    <property type="entry name" value="Cadherin-like"/>
    <property type="match status" value="9"/>
</dbReference>
<proteinExistence type="predicted"/>
<feature type="domain" description="Cadherin" evidence="13">
    <location>
        <begin position="931"/>
        <end position="1037"/>
    </location>
</feature>
<keyword evidence="5 11" id="KW-0106">Calcium</keyword>
<keyword evidence="7" id="KW-1133">Transmembrane helix</keyword>
<dbReference type="GO" id="GO:0005886">
    <property type="term" value="C:plasma membrane"/>
    <property type="evidence" value="ECO:0007669"/>
    <property type="project" value="InterPro"/>
</dbReference>
<evidence type="ECO:0000313" key="14">
    <source>
        <dbReference type="EMBL" id="ETE66359.1"/>
    </source>
</evidence>
<dbReference type="InterPro" id="IPR002126">
    <property type="entry name" value="Cadherin-like_dom"/>
</dbReference>
<keyword evidence="10" id="KW-0325">Glycoprotein</keyword>
<keyword evidence="15" id="KW-1185">Reference proteome</keyword>
<dbReference type="FunFam" id="2.60.40.60:FF:000035">
    <property type="entry name" value="Protocadherin Fat 3"/>
    <property type="match status" value="1"/>
</dbReference>
<keyword evidence="12" id="KW-0732">Signal</keyword>
<feature type="domain" description="Cadherin" evidence="13">
    <location>
        <begin position="826"/>
        <end position="930"/>
    </location>
</feature>
<keyword evidence="3" id="KW-0812">Transmembrane</keyword>
<organism evidence="14 15">
    <name type="scientific">Ophiophagus hannah</name>
    <name type="common">King cobra</name>
    <name type="synonym">Naja hannah</name>
    <dbReference type="NCBI Taxonomy" id="8665"/>
    <lineage>
        <taxon>Eukaryota</taxon>
        <taxon>Metazoa</taxon>
        <taxon>Chordata</taxon>
        <taxon>Craniata</taxon>
        <taxon>Vertebrata</taxon>
        <taxon>Euteleostomi</taxon>
        <taxon>Lepidosauria</taxon>
        <taxon>Squamata</taxon>
        <taxon>Bifurcata</taxon>
        <taxon>Unidentata</taxon>
        <taxon>Episquamata</taxon>
        <taxon>Toxicofera</taxon>
        <taxon>Serpentes</taxon>
        <taxon>Colubroidea</taxon>
        <taxon>Elapidae</taxon>
        <taxon>Elapinae</taxon>
        <taxon>Ophiophagus</taxon>
    </lineage>
</organism>
<dbReference type="InterPro" id="IPR020894">
    <property type="entry name" value="Cadherin_CS"/>
</dbReference>
<feature type="domain" description="Cadherin" evidence="13">
    <location>
        <begin position="721"/>
        <end position="825"/>
    </location>
</feature>
<dbReference type="PROSITE" id="PS00232">
    <property type="entry name" value="CADHERIN_1"/>
    <property type="match status" value="2"/>
</dbReference>
<dbReference type="CDD" id="cd11304">
    <property type="entry name" value="Cadherin_repeat"/>
    <property type="match status" value="9"/>
</dbReference>